<dbReference type="Proteomes" id="UP000315439">
    <property type="component" value="Unassembled WGS sequence"/>
</dbReference>
<dbReference type="CDD" id="cd00249">
    <property type="entry name" value="AGE"/>
    <property type="match status" value="1"/>
</dbReference>
<dbReference type="RefSeq" id="WP_142932843.1">
    <property type="nucleotide sequence ID" value="NZ_ML660167.1"/>
</dbReference>
<dbReference type="FunFam" id="1.50.10.10:FF:000057">
    <property type="entry name" value="N-acylglucosamine 2-epimerase"/>
    <property type="match status" value="1"/>
</dbReference>
<dbReference type="InterPro" id="IPR008928">
    <property type="entry name" value="6-hairpin_glycosidase_sf"/>
</dbReference>
<organism evidence="3 4">
    <name type="scientific">Aliikangiella coralliicola</name>
    <dbReference type="NCBI Taxonomy" id="2592383"/>
    <lineage>
        <taxon>Bacteria</taxon>
        <taxon>Pseudomonadati</taxon>
        <taxon>Pseudomonadota</taxon>
        <taxon>Gammaproteobacteria</taxon>
        <taxon>Oceanospirillales</taxon>
        <taxon>Pleioneaceae</taxon>
        <taxon>Aliikangiella</taxon>
    </lineage>
</organism>
<gene>
    <name evidence="3" type="ORF">FLL46_18575</name>
</gene>
<reference evidence="3 4" key="1">
    <citation type="submission" date="2019-07" db="EMBL/GenBank/DDBJ databases">
        <title>Draft genome for Aliikangiella sp. M105.</title>
        <authorList>
            <person name="Wang G."/>
        </authorList>
    </citation>
    <scope>NUCLEOTIDE SEQUENCE [LARGE SCALE GENOMIC DNA]</scope>
    <source>
        <strain evidence="3 4">M105</strain>
    </source>
</reference>
<dbReference type="InterPro" id="IPR010819">
    <property type="entry name" value="AGE/CE"/>
</dbReference>
<sequence length="408" mass="47751">MTKLQSYKSPDFLLEHIKKTMSFYDPVCVDPDGGFFHHFRDDGSIYDKNTRHLVSSARFVYNYAMAAIEFDSSYYLKLVEHGLDYLNENHRNLPTGGYLWIVTEDDCLDDTNHAYGLAFVLLAHAVSLKAGISSSRQFIEQIWEHLETYFWEENYGLYKDELSITLKPISDYRGQNSNMHLCEAMLMCFEATGENKYLLRANTLAESMLSLSEQSGGFIWEHFNQDWTINWNYNKDNPKHLFRPWGFQPGHQIEWAKLLLQLNRYIPSQKNIDVAISLFERSLDIAWDNDNSGVVYGFSPRLTVCDSDKYFWVQAEAIATAALLAIETGEEKYWAWYQKIWEYVWEYFIDHEHGAWYRILDKTNKKYDDLKSPAGKTDYHTMGACYEVLRLLRAKETNLPIANCGERK</sequence>
<evidence type="ECO:0000313" key="4">
    <source>
        <dbReference type="Proteomes" id="UP000315439"/>
    </source>
</evidence>
<dbReference type="GO" id="GO:0005975">
    <property type="term" value="P:carbohydrate metabolic process"/>
    <property type="evidence" value="ECO:0007669"/>
    <property type="project" value="InterPro"/>
</dbReference>
<keyword evidence="2 3" id="KW-0413">Isomerase</keyword>
<dbReference type="GO" id="GO:0016853">
    <property type="term" value="F:isomerase activity"/>
    <property type="evidence" value="ECO:0007669"/>
    <property type="project" value="UniProtKB-KW"/>
</dbReference>
<evidence type="ECO:0000256" key="2">
    <source>
        <dbReference type="ARBA" id="ARBA00023235"/>
    </source>
</evidence>
<dbReference type="InterPro" id="IPR034116">
    <property type="entry name" value="AGE_dom"/>
</dbReference>
<keyword evidence="4" id="KW-1185">Reference proteome</keyword>
<comment type="similarity">
    <text evidence="1">Belongs to the N-acylglucosamine 2-epimerase family.</text>
</comment>
<dbReference type="InterPro" id="IPR012341">
    <property type="entry name" value="6hp_glycosidase-like_sf"/>
</dbReference>
<dbReference type="Gene3D" id="1.50.10.10">
    <property type="match status" value="1"/>
</dbReference>
<dbReference type="Pfam" id="PF07221">
    <property type="entry name" value="GlcNAc_2-epim"/>
    <property type="match status" value="1"/>
</dbReference>
<evidence type="ECO:0000256" key="1">
    <source>
        <dbReference type="ARBA" id="ARBA00008558"/>
    </source>
</evidence>
<dbReference type="PANTHER" id="PTHR15108">
    <property type="entry name" value="N-ACYLGLUCOSAMINE-2-EPIMERASE"/>
    <property type="match status" value="1"/>
</dbReference>
<protein>
    <submittedName>
        <fullName evidence="3">AGE family epimerase/isomerase</fullName>
    </submittedName>
</protein>
<proteinExistence type="inferred from homology"/>
<dbReference type="AlphaFoldDB" id="A0A545U8X9"/>
<accession>A0A545U8X9</accession>
<dbReference type="OrthoDB" id="9806359at2"/>
<comment type="caution">
    <text evidence="3">The sequence shown here is derived from an EMBL/GenBank/DDBJ whole genome shotgun (WGS) entry which is preliminary data.</text>
</comment>
<evidence type="ECO:0000313" key="3">
    <source>
        <dbReference type="EMBL" id="TQV85924.1"/>
    </source>
</evidence>
<dbReference type="SUPFAM" id="SSF48208">
    <property type="entry name" value="Six-hairpin glycosidases"/>
    <property type="match status" value="1"/>
</dbReference>
<name>A0A545U8X9_9GAMM</name>
<dbReference type="EMBL" id="VIKS01000011">
    <property type="protein sequence ID" value="TQV85924.1"/>
    <property type="molecule type" value="Genomic_DNA"/>
</dbReference>